<dbReference type="Gene3D" id="2.180.10.10">
    <property type="entry name" value="RHS repeat-associated core"/>
    <property type="match status" value="1"/>
</dbReference>
<feature type="region of interest" description="Disordered" evidence="4">
    <location>
        <begin position="2124"/>
        <end position="2177"/>
    </location>
</feature>
<feature type="compositionally biased region" description="Basic and acidic residues" evidence="4">
    <location>
        <begin position="1724"/>
        <end position="1738"/>
    </location>
</feature>
<dbReference type="EMBL" id="SNXZ01000007">
    <property type="protein sequence ID" value="TDP92927.1"/>
    <property type="molecule type" value="Genomic_DNA"/>
</dbReference>
<dbReference type="PANTHER" id="PTHR32305:SF15">
    <property type="entry name" value="PROTEIN RHSA-RELATED"/>
    <property type="match status" value="1"/>
</dbReference>
<evidence type="ECO:0000259" key="5">
    <source>
        <dbReference type="Pfam" id="PF12255"/>
    </source>
</evidence>
<evidence type="ECO:0000256" key="1">
    <source>
        <dbReference type="ARBA" id="ARBA00004613"/>
    </source>
</evidence>
<dbReference type="PANTHER" id="PTHR32305">
    <property type="match status" value="1"/>
</dbReference>
<keyword evidence="3" id="KW-0843">Virulence</keyword>
<dbReference type="GO" id="GO:0005737">
    <property type="term" value="C:cytoplasm"/>
    <property type="evidence" value="ECO:0007669"/>
    <property type="project" value="InterPro"/>
</dbReference>
<dbReference type="OrthoDB" id="9765204at2"/>
<dbReference type="Proteomes" id="UP000295444">
    <property type="component" value="Unassembled WGS sequence"/>
</dbReference>
<proteinExistence type="predicted"/>
<accession>A0A4R6S1R4</accession>
<evidence type="ECO:0000313" key="7">
    <source>
        <dbReference type="EMBL" id="TDP92927.1"/>
    </source>
</evidence>
<dbReference type="InterPro" id="IPR028994">
    <property type="entry name" value="Integrin_alpha_N"/>
</dbReference>
<gene>
    <name evidence="7" type="ORF">EV186_107162</name>
</gene>
<keyword evidence="8" id="KW-1185">Reference proteome</keyword>
<dbReference type="NCBIfam" id="TIGR03696">
    <property type="entry name" value="Rhs_assc_core"/>
    <property type="match status" value="1"/>
</dbReference>
<dbReference type="GO" id="GO:0005576">
    <property type="term" value="C:extracellular region"/>
    <property type="evidence" value="ECO:0007669"/>
    <property type="project" value="UniProtKB-SubCell"/>
</dbReference>
<sequence length="2505" mass="267268">MASGLAPSAGSGPGADVLPVPVLPKGGLAVHGLGEQFEVHTHTGGCSLTIPFAASPGRGASSVSLALAYQSGGHRSLFGWGWDVGVPSVARRLTTQLPTYTDADTFGVSGFEDLVPLLVPGGGDWQPYDETASIDGAPHRVERFRPRADDTHTRIERCTNTADGTVFWRTVDAGGVTRVFGRSAGARISDPADPTGKTRVFQWLLEEVHDDLGNVVVYEYKREDTAGVADRPGERHRLAPGALPQANRHLKRIRYGNAVPGDPASTRLSVVFDYGEHDLGADEVRPWPARPDAYSDYHAGYELRTYRLCRRLMMFHEFDDLGPGPSPRLVRTLELTHDTDPAVTLLTAVTHAGYRWTGAAYARADLPPLELTYTGARPANALADLTMTEVSAGAQVRFTDLDGEGLPGILAGTAGGWTYQRPLGGGAFAPPVAVRELPPGVHPDSLRDLDGSGRLAGVSEDGPLVGSTIRRPEGTWERWRPFTTRAVQEPASERMDLDGTGFADLVARGPDELCWTPGCGRDGFGPPRRIPTAGTDAAGPRPPSADSGHAWFTADLSGGGLGDLVRVGNGTVDYWPSLGWGRFGARVTMGGSEPFDDTEHFDSRRVRFADLDGTGTADLLYLGDRAITKYTNQSGTSWAEPEVLEPAPPVGAMDELRVLDLLGAGTPCLVWTTSSPSGPRARYLDLAPAGRPWQLIRYVNNLGGRTDITYGASAQLCLADRKAGTPWRTRLASSTQVVTELRATDLVAGTESVRGYRYRDGWFDPVERESRGFARVVTLDAETVAAPGNPLDLPPVRTVEWFHNGSADAEPGGVFTGDPAALRLDAHDLADVTGATEFRQAVRALAGQAHRTEVYAEDGVSDAPISVTTNRVRVRQLQPAHDGRPGVFRVEPLESMTAHYERTADDPRVTHELTLAVDDHGAPTSTSTVAYPRRVPEIDEQNQVLIGWSRTNLTTVDDATTHRVSVPTGSWEYEITGLPVPVSGRFAAADLATSLPTLPERDYGEPVTPGTAQRRLISAVHTEFWDDALAAALPPGQIGVRALPRRRLVFALTPQLVADVYGGEVSPAVLAGEGGYELAGGRWWAADGVRVYDSARCYLPVRHVSPFGNNATVDYDSNSLLVTAVRASSAAQLSLNTTQVVNDYVVLGPRLLTDPHGVRHSVAFDPLGRVVAEWSIAPDGSGDTDALPNTVHQYGSGSWRAGTGPAWTQTARRERRGDSTSPWQAQRLYIDGMTRVAMTKVQAEPGEAWTSDGAGGAVLVDTGASPRWVGTGRTVFNNKGLPVEQYEPYFAADNGFDTADALVKRALSQTRRYDPLGRVIRIDHPDGTYATTSIEPWRQVESDRNDTVLTSDWFAVRSGGGVTPAQARAASLAAAHASTPTVSLCDALGRVVRTRADNGTDGVYETRTHLDLAGTPIAVDDTRGVRVGEQLNDAAGRVLRTRSVDAGEQRALPDAAGREVRHWSATGHRVTVRYDLLGRPTQVLRRDPGGATDTLIEYTVYGEQHPQAVSRCLVGQVHRRYDEVGLSTAERYDLVGNLADGHRRLLRTPGTADWGALAGQPLAALDGLTTAVLDAESFGAATEFDALHRPVTQTQPDGTVVRYGYGGGGLLGSVALRFPGAASDKTVVTTIAYDAHRRQTLVTYGNGVTSTMTFDPASQQLTGLESRHGATVLQDLAYTYDPVGNVVQTDDGTAQSTYFAGAVAGPGGRFTYDPLYRLRTATGREHASLGSQPDRREPALPTVPHPNDANAVRTYTETYSYDDVGNITGFAHAAGPNSWTRHYQYAPGTNRLATHSLPGDAPAGPYSAVFGHDPGGNVVAMPGMTAMVWNHAGKLVSADLGGGGSVTFHHDGGANRVRKVWQRLGGLREERIYLGDHEVFRRYRAGTLVFERRTLRVANGARQAVLVETVTLDADNPAASHDPVLRYQLGDKSGSSAVECDESGSVLSYEEYHPFGTTALWLARGAAAGKEKDEETGLYSFGARYYACWLGRWLSPDLAGLVDGVNRYAYVHNNPLCHTDPSGLISERDRQMWFSEGKWFWGQAKANWGDRYFSRDLKRYFKGVTKQWGGPKKWDIGHQGTPHALMKPGAVGPVSVENRAWNRFKGATSDKAAVNKAVAGGATKRVKGKYPGPRTPIPHGQPAAPTLTPGIRPNLPGKHLPETHMPKPPPNAPRVGEQLRFNFGKEPAPTIKPAEQLSLDFTKPAKPAAKPSGQLEFDFSAKPKPGGGGPAGGTPGGPPPKPVETKPTAPKSAGDPVPPPGEVAVPKPASAKPGALAEDAAALGKGTGAAAKETKAVSDVVKEANTAVEVAKDVNTVAKDANTVNELVKDAKTVGTVVKNGTPLVKDAITVTKEVSTLTKVVNTGSKVVKVAAPIVKVAAPMVRVVGEVAKPLGVGVALVDLGTAHNNSDRLVATGDLAAGVAVYFGPVGESFTAGYTVGGLVDKGIEKASKATLGVDLSPSNGIAKQLEAADKVASYVIPDDSSKPAYKNENKVAWFLIDTLGF</sequence>
<dbReference type="InterPro" id="IPR022045">
    <property type="entry name" value="TcdB_toxin_mid/N"/>
</dbReference>
<feature type="region of interest" description="Disordered" evidence="4">
    <location>
        <begin position="2204"/>
        <end position="2272"/>
    </location>
</feature>
<comment type="caution">
    <text evidence="7">The sequence shown here is derived from an EMBL/GenBank/DDBJ whole genome shotgun (WGS) entry which is preliminary data.</text>
</comment>
<feature type="region of interest" description="Disordered" evidence="4">
    <location>
        <begin position="1724"/>
        <end position="1751"/>
    </location>
</feature>
<feature type="region of interest" description="Disordered" evidence="4">
    <location>
        <begin position="524"/>
        <end position="549"/>
    </location>
</feature>
<reference evidence="7 8" key="1">
    <citation type="submission" date="2019-03" db="EMBL/GenBank/DDBJ databases">
        <title>Genomic Encyclopedia of Type Strains, Phase IV (KMG-IV): sequencing the most valuable type-strain genomes for metagenomic binning, comparative biology and taxonomic classification.</title>
        <authorList>
            <person name="Goeker M."/>
        </authorList>
    </citation>
    <scope>NUCLEOTIDE SEQUENCE [LARGE SCALE GENOMIC DNA]</scope>
    <source>
        <strain evidence="7 8">DSM 45361</strain>
    </source>
</reference>
<evidence type="ECO:0000256" key="2">
    <source>
        <dbReference type="ARBA" id="ARBA00022525"/>
    </source>
</evidence>
<keyword evidence="2" id="KW-0964">Secreted</keyword>
<evidence type="ECO:0000256" key="4">
    <source>
        <dbReference type="SAM" id="MobiDB-lite"/>
    </source>
</evidence>
<feature type="domain" description="Insecticide toxin TcdB middle/N-terminal" evidence="6">
    <location>
        <begin position="655"/>
        <end position="787"/>
    </location>
</feature>
<feature type="region of interest" description="Disordered" evidence="4">
    <location>
        <begin position="1194"/>
        <end position="1222"/>
    </location>
</feature>
<feature type="compositionally biased region" description="Gly residues" evidence="4">
    <location>
        <begin position="2225"/>
        <end position="2235"/>
    </location>
</feature>
<dbReference type="Pfam" id="PF03534">
    <property type="entry name" value="SpvB"/>
    <property type="match status" value="1"/>
</dbReference>
<dbReference type="Pfam" id="PF12255">
    <property type="entry name" value="TcdB_toxin_midC"/>
    <property type="match status" value="1"/>
</dbReference>
<dbReference type="InterPro" id="IPR022044">
    <property type="entry name" value="TcdB_toxin_mid/C"/>
</dbReference>
<dbReference type="SUPFAM" id="SSF69318">
    <property type="entry name" value="Integrin alpha N-terminal domain"/>
    <property type="match status" value="1"/>
</dbReference>
<evidence type="ECO:0000256" key="3">
    <source>
        <dbReference type="ARBA" id="ARBA00023026"/>
    </source>
</evidence>
<organism evidence="7 8">
    <name type="scientific">Labedaea rhizosphaerae</name>
    <dbReference type="NCBI Taxonomy" id="598644"/>
    <lineage>
        <taxon>Bacteria</taxon>
        <taxon>Bacillati</taxon>
        <taxon>Actinomycetota</taxon>
        <taxon>Actinomycetes</taxon>
        <taxon>Pseudonocardiales</taxon>
        <taxon>Pseudonocardiaceae</taxon>
        <taxon>Labedaea</taxon>
    </lineage>
</organism>
<dbReference type="InterPro" id="IPR003284">
    <property type="entry name" value="Sal_SpvB"/>
</dbReference>
<name>A0A4R6S1R4_LABRH</name>
<evidence type="ECO:0000259" key="6">
    <source>
        <dbReference type="Pfam" id="PF12256"/>
    </source>
</evidence>
<feature type="domain" description="Insecticide toxin TcdB middle/C-terminal" evidence="5">
    <location>
        <begin position="841"/>
        <end position="937"/>
    </location>
</feature>
<comment type="subcellular location">
    <subcellularLocation>
        <location evidence="1">Secreted</location>
    </subcellularLocation>
</comment>
<dbReference type="RefSeq" id="WP_133853269.1">
    <property type="nucleotide sequence ID" value="NZ_SNXZ01000007.1"/>
</dbReference>
<dbReference type="InterPro" id="IPR050708">
    <property type="entry name" value="T6SS_VgrG/RHS"/>
</dbReference>
<dbReference type="InterPro" id="IPR022385">
    <property type="entry name" value="Rhs_assc_core"/>
</dbReference>
<evidence type="ECO:0000313" key="8">
    <source>
        <dbReference type="Proteomes" id="UP000295444"/>
    </source>
</evidence>
<protein>
    <submittedName>
        <fullName evidence="7">RHS repeat-associated protein</fullName>
    </submittedName>
</protein>
<dbReference type="Pfam" id="PF12256">
    <property type="entry name" value="TcdB_toxin_midN"/>
    <property type="match status" value="1"/>
</dbReference>